<sequence length="46" mass="5206">MGAVLYYFASASFVTGGVVKRLFEIAIFDNSFKQISIPFHGLFLRF</sequence>
<name>A0A015XE07_BACFG</name>
<protein>
    <submittedName>
        <fullName evidence="1">Uncharacterized protein</fullName>
    </submittedName>
</protein>
<organism evidence="1 2">
    <name type="scientific">Bacteroides fragilis str. S36L11</name>
    <dbReference type="NCBI Taxonomy" id="1339327"/>
    <lineage>
        <taxon>Bacteria</taxon>
        <taxon>Pseudomonadati</taxon>
        <taxon>Bacteroidota</taxon>
        <taxon>Bacteroidia</taxon>
        <taxon>Bacteroidales</taxon>
        <taxon>Bacteroidaceae</taxon>
        <taxon>Bacteroides</taxon>
    </lineage>
</organism>
<gene>
    <name evidence="1" type="ORF">M136_0725</name>
</gene>
<dbReference type="Proteomes" id="UP000022082">
    <property type="component" value="Unassembled WGS sequence"/>
</dbReference>
<proteinExistence type="predicted"/>
<evidence type="ECO:0000313" key="1">
    <source>
        <dbReference type="EMBL" id="EXZ29943.1"/>
    </source>
</evidence>
<dbReference type="EMBL" id="JGDJ01000147">
    <property type="protein sequence ID" value="EXZ29943.1"/>
    <property type="molecule type" value="Genomic_DNA"/>
</dbReference>
<dbReference type="PATRIC" id="fig|1339327.3.peg.1388"/>
<reference evidence="1 2" key="1">
    <citation type="submission" date="2014-02" db="EMBL/GenBank/DDBJ databases">
        <authorList>
            <person name="Sears C."/>
            <person name="Carroll K."/>
            <person name="Sack B.R."/>
            <person name="Qadri F."/>
            <person name="Myers L.L."/>
            <person name="Chung G.-T."/>
            <person name="Escheverria P."/>
            <person name="Fraser C.M."/>
            <person name="Sadzewicz L."/>
            <person name="Shefchek K.A."/>
            <person name="Tallon L."/>
            <person name="Das S.P."/>
            <person name="Daugherty S."/>
            <person name="Mongodin E.F."/>
        </authorList>
    </citation>
    <scope>NUCLEOTIDE SEQUENCE [LARGE SCALE GENOMIC DNA]</scope>
    <source>
        <strain evidence="1 2">S36L11</strain>
    </source>
</reference>
<evidence type="ECO:0000313" key="2">
    <source>
        <dbReference type="Proteomes" id="UP000022082"/>
    </source>
</evidence>
<accession>A0A015XE07</accession>
<comment type="caution">
    <text evidence="1">The sequence shown here is derived from an EMBL/GenBank/DDBJ whole genome shotgun (WGS) entry which is preliminary data.</text>
</comment>
<dbReference type="AlphaFoldDB" id="A0A015XE07"/>